<evidence type="ECO:0000256" key="1">
    <source>
        <dbReference type="SAM" id="Phobius"/>
    </source>
</evidence>
<dbReference type="KEGG" id="ddo:I597_1914"/>
<evidence type="ECO:0000313" key="4">
    <source>
        <dbReference type="EMBL" id="KGO05926.1"/>
    </source>
</evidence>
<dbReference type="EMBL" id="JSAQ01000001">
    <property type="protein sequence ID" value="KGO05926.1"/>
    <property type="molecule type" value="Genomic_DNA"/>
</dbReference>
<feature type="transmembrane region" description="Helical" evidence="1">
    <location>
        <begin position="125"/>
        <end position="143"/>
    </location>
</feature>
<evidence type="ECO:0000259" key="3">
    <source>
        <dbReference type="Pfam" id="PF13559"/>
    </source>
</evidence>
<name>A0A0A2GUE9_9FLAO</name>
<comment type="caution">
    <text evidence="4">The sequence shown here is derived from an EMBL/GenBank/DDBJ whole genome shotgun (WGS) entry which is preliminary data.</text>
</comment>
<feature type="domain" description="Protein-glutamine gamma-glutamyltransferase-like C-terminal" evidence="3">
    <location>
        <begin position="195"/>
        <end position="259"/>
    </location>
</feature>
<keyword evidence="5" id="KW-1185">Reference proteome</keyword>
<reference evidence="4 5" key="1">
    <citation type="submission" date="2014-10" db="EMBL/GenBank/DDBJ databases">
        <title>Draft genome sequence of the proteorhodopsin-containing marine bacterium Dokdonia donghaensis.</title>
        <authorList>
            <person name="Gomez-Consarnau L."/>
            <person name="Gonzalez J.M."/>
            <person name="Riedel T."/>
            <person name="Jaenicke S."/>
            <person name="Wagner-Doebler I."/>
            <person name="Fuhrman J.A."/>
        </authorList>
    </citation>
    <scope>NUCLEOTIDE SEQUENCE [LARGE SCALE GENOMIC DNA]</scope>
    <source>
        <strain evidence="4 5">DSW-1</strain>
    </source>
</reference>
<keyword evidence="1" id="KW-1133">Transmembrane helix</keyword>
<feature type="signal peptide" evidence="2">
    <location>
        <begin position="1"/>
        <end position="19"/>
    </location>
</feature>
<dbReference type="Pfam" id="PF13559">
    <property type="entry name" value="DUF4129"/>
    <property type="match status" value="1"/>
</dbReference>
<proteinExistence type="predicted"/>
<keyword evidence="2" id="KW-0732">Signal</keyword>
<keyword evidence="1" id="KW-0812">Transmembrane</keyword>
<dbReference type="RefSeq" id="WP_035324947.1">
    <property type="nucleotide sequence ID" value="NZ_CP015125.1"/>
</dbReference>
<gene>
    <name evidence="4" type="ORF">NV36_03080</name>
</gene>
<dbReference type="OrthoDB" id="5491447at2"/>
<dbReference type="InterPro" id="IPR025403">
    <property type="entry name" value="TgpA-like_C"/>
</dbReference>
<protein>
    <recommendedName>
        <fullName evidence="3">Protein-glutamine gamma-glutamyltransferase-like C-terminal domain-containing protein</fullName>
    </recommendedName>
</protein>
<dbReference type="PATRIC" id="fig|1300343.5.peg.1923"/>
<evidence type="ECO:0000256" key="2">
    <source>
        <dbReference type="SAM" id="SignalP"/>
    </source>
</evidence>
<sequence>MHRKLFLITFFLISLCAKATIVQQNDDETTAEEIAIEEINRPEQVYNDPRGVLIYDEEKVTPFTIDKATVRDYQNDDEFNYKEAIPEDTWWTRFKQKLNDIYSSFIRWLTGGDEASGVWRFVVELLPYLLMAGLLALFVYIFMKIDSGSLLMENVKAPEALISDDEELIQRQDLTDLIDEAIKDGNYRLAVRFYYLFILQQLSTKDLIDWQVQKTNHDYIFEIQNTQLQGDFRKVTAIYDYIWYGNFEVDKTAFAKAETHFKSIKNQL</sequence>
<evidence type="ECO:0000313" key="5">
    <source>
        <dbReference type="Proteomes" id="UP000030140"/>
    </source>
</evidence>
<organism evidence="4 5">
    <name type="scientific">Dokdonia donghaensis DSW-1</name>
    <dbReference type="NCBI Taxonomy" id="1300343"/>
    <lineage>
        <taxon>Bacteria</taxon>
        <taxon>Pseudomonadati</taxon>
        <taxon>Bacteroidota</taxon>
        <taxon>Flavobacteriia</taxon>
        <taxon>Flavobacteriales</taxon>
        <taxon>Flavobacteriaceae</taxon>
        <taxon>Dokdonia</taxon>
    </lineage>
</organism>
<dbReference type="AlphaFoldDB" id="A0A0A2GUE9"/>
<accession>A0A0A2GUE9</accession>
<dbReference type="Proteomes" id="UP000030140">
    <property type="component" value="Unassembled WGS sequence"/>
</dbReference>
<feature type="chain" id="PRO_5001987895" description="Protein-glutamine gamma-glutamyltransferase-like C-terminal domain-containing protein" evidence="2">
    <location>
        <begin position="20"/>
        <end position="268"/>
    </location>
</feature>
<keyword evidence="1" id="KW-0472">Membrane</keyword>